<keyword evidence="14" id="KW-0805">Transcription regulation</keyword>
<dbReference type="InterPro" id="IPR036397">
    <property type="entry name" value="RNaseH_sf"/>
</dbReference>
<keyword evidence="16" id="KW-0539">Nucleus</keyword>
<evidence type="ECO:0000256" key="10">
    <source>
        <dbReference type="ARBA" id="ARBA00022723"/>
    </source>
</evidence>
<evidence type="ECO:0000256" key="13">
    <source>
        <dbReference type="ARBA" id="ARBA00022884"/>
    </source>
</evidence>
<evidence type="ECO:0000313" key="19">
    <source>
        <dbReference type="Proteomes" id="UP001318860"/>
    </source>
</evidence>
<evidence type="ECO:0000256" key="1">
    <source>
        <dbReference type="ARBA" id="ARBA00001663"/>
    </source>
</evidence>
<gene>
    <name evidence="18" type="ORF">DH2020_024071</name>
</gene>
<protein>
    <recommendedName>
        <fullName evidence="7">poly(A)-specific ribonuclease</fullName>
        <ecNumber evidence="7">3.1.13.4</ecNumber>
    </recommendedName>
</protein>
<reference evidence="18 19" key="1">
    <citation type="journal article" date="2021" name="Comput. Struct. Biotechnol. J.">
        <title>De novo genome assembly of the potent medicinal plant Rehmannia glutinosa using nanopore technology.</title>
        <authorList>
            <person name="Ma L."/>
            <person name="Dong C."/>
            <person name="Song C."/>
            <person name="Wang X."/>
            <person name="Zheng X."/>
            <person name="Niu Y."/>
            <person name="Chen S."/>
            <person name="Feng W."/>
        </authorList>
    </citation>
    <scope>NUCLEOTIDE SEQUENCE [LARGE SCALE GENOMIC DNA]</scope>
    <source>
        <strain evidence="18">DH-2019</strain>
    </source>
</reference>
<keyword evidence="13" id="KW-0694">RNA-binding</keyword>
<dbReference type="EMBL" id="JABTTQ020000013">
    <property type="protein sequence ID" value="KAK6143723.1"/>
    <property type="molecule type" value="Genomic_DNA"/>
</dbReference>
<keyword evidence="12" id="KW-0269">Exonuclease</keyword>
<evidence type="ECO:0000256" key="4">
    <source>
        <dbReference type="ARBA" id="ARBA00004496"/>
    </source>
</evidence>
<evidence type="ECO:0000256" key="3">
    <source>
        <dbReference type="ARBA" id="ARBA00004123"/>
    </source>
</evidence>
<evidence type="ECO:0000256" key="5">
    <source>
        <dbReference type="ARBA" id="ARBA00008372"/>
    </source>
</evidence>
<comment type="catalytic activity">
    <reaction evidence="1">
        <text>Exonucleolytic cleavage of poly(A) to 5'-AMP.</text>
        <dbReference type="EC" id="3.1.13.4"/>
    </reaction>
</comment>
<sequence length="490" mass="56166">MAPIIVRLVYETNLASEFHLIQQCLPRFPFASMDTEFPGTVYQPAGVPTHFLSTLSPSAFYAVMKQNVDAMNLIQIGLTLSDADGNLPTFGTGFQYIWEFNFRDFDCENDLQNPESISLLKRQGIDFFKNKQIGIDSRRFAFMFRVSGLGLSSYHGHIMWTTFHGPYDFGYLIKILTGRNLPDNVNEFMMLVRVFFGPMVYDLKNMVRFFGLHGGLERVAKSLNLDRLVGKSHRAGSDSLLTMQVLLALRKKNCLEGNKMMGDMEKFNHKLYGLTHGFKNVDALKLIQIGLTLSDAHGNLPTFGTEFQYIWEFNFREFDCDIDLQNPESISLLKSQGIDFLKNKHIGIDSRHFAFMFRVSGLGPSSHYGRVMWVTFHGTYDFGYLIKILTGRELPNNLYEFRMLVRFFFGPMVYDLKNMVRFFGLHGGLERVAKSLNLERVAGKSHQAGSDSLLTMQVFWALRKGCWNGKMMMCAMEKFNQKLYGLTTCY</sequence>
<evidence type="ECO:0000256" key="11">
    <source>
        <dbReference type="ARBA" id="ARBA00022801"/>
    </source>
</evidence>
<keyword evidence="15" id="KW-0804">Transcription</keyword>
<evidence type="ECO:0000256" key="15">
    <source>
        <dbReference type="ARBA" id="ARBA00023163"/>
    </source>
</evidence>
<dbReference type="SUPFAM" id="SSF53098">
    <property type="entry name" value="Ribonuclease H-like"/>
    <property type="match status" value="2"/>
</dbReference>
<dbReference type="Proteomes" id="UP001318860">
    <property type="component" value="Unassembled WGS sequence"/>
</dbReference>
<evidence type="ECO:0000256" key="16">
    <source>
        <dbReference type="ARBA" id="ARBA00023242"/>
    </source>
</evidence>
<comment type="caution">
    <text evidence="18">The sequence shown here is derived from an EMBL/GenBank/DDBJ whole genome shotgun (WGS) entry which is preliminary data.</text>
</comment>
<name>A0ABR0W7S6_REHGL</name>
<evidence type="ECO:0000256" key="6">
    <source>
        <dbReference type="ARBA" id="ARBA00011757"/>
    </source>
</evidence>
<accession>A0ABR0W7S6</accession>
<dbReference type="InterPro" id="IPR006941">
    <property type="entry name" value="RNase_CAF1"/>
</dbReference>
<comment type="function">
    <text evidence="17">Ubiquitous transcription factor required for a diverse set of processes. It is a component of the CCR4 complex involved in the control of gene expression.</text>
</comment>
<dbReference type="EC" id="3.1.13.4" evidence="7"/>
<evidence type="ECO:0000256" key="12">
    <source>
        <dbReference type="ARBA" id="ARBA00022839"/>
    </source>
</evidence>
<comment type="subcellular location">
    <subcellularLocation>
        <location evidence="4">Cytoplasm</location>
    </subcellularLocation>
    <subcellularLocation>
        <location evidence="3">Nucleus</location>
    </subcellularLocation>
</comment>
<evidence type="ECO:0000256" key="2">
    <source>
        <dbReference type="ARBA" id="ARBA00001968"/>
    </source>
</evidence>
<comment type="subunit">
    <text evidence="6">Component of the CCR4-NOT complex, at least composed of CRR4 and CAF1 proteins.</text>
</comment>
<evidence type="ECO:0000256" key="9">
    <source>
        <dbReference type="ARBA" id="ARBA00022722"/>
    </source>
</evidence>
<comment type="similarity">
    <text evidence="5">Belongs to the CAF1 family.</text>
</comment>
<evidence type="ECO:0000256" key="8">
    <source>
        <dbReference type="ARBA" id="ARBA00022490"/>
    </source>
</evidence>
<organism evidence="18 19">
    <name type="scientific">Rehmannia glutinosa</name>
    <name type="common">Chinese foxglove</name>
    <dbReference type="NCBI Taxonomy" id="99300"/>
    <lineage>
        <taxon>Eukaryota</taxon>
        <taxon>Viridiplantae</taxon>
        <taxon>Streptophyta</taxon>
        <taxon>Embryophyta</taxon>
        <taxon>Tracheophyta</taxon>
        <taxon>Spermatophyta</taxon>
        <taxon>Magnoliopsida</taxon>
        <taxon>eudicotyledons</taxon>
        <taxon>Gunneridae</taxon>
        <taxon>Pentapetalae</taxon>
        <taxon>asterids</taxon>
        <taxon>lamiids</taxon>
        <taxon>Lamiales</taxon>
        <taxon>Orobanchaceae</taxon>
        <taxon>Rehmannieae</taxon>
        <taxon>Rehmannia</taxon>
    </lineage>
</organism>
<dbReference type="Pfam" id="PF04857">
    <property type="entry name" value="CAF1"/>
    <property type="match status" value="1"/>
</dbReference>
<keyword evidence="11" id="KW-0378">Hydrolase</keyword>
<dbReference type="Gene3D" id="3.30.420.10">
    <property type="entry name" value="Ribonuclease H-like superfamily/Ribonuclease H"/>
    <property type="match status" value="2"/>
</dbReference>
<evidence type="ECO:0000256" key="17">
    <source>
        <dbReference type="ARBA" id="ARBA00025148"/>
    </source>
</evidence>
<comment type="cofactor">
    <cofactor evidence="2">
        <name>a divalent metal cation</name>
        <dbReference type="ChEBI" id="CHEBI:60240"/>
    </cofactor>
</comment>
<evidence type="ECO:0000313" key="18">
    <source>
        <dbReference type="EMBL" id="KAK6143723.1"/>
    </source>
</evidence>
<proteinExistence type="inferred from homology"/>
<keyword evidence="19" id="KW-1185">Reference proteome</keyword>
<dbReference type="PANTHER" id="PTHR10797">
    <property type="entry name" value="CCR4-NOT TRANSCRIPTION COMPLEX SUBUNIT"/>
    <property type="match status" value="1"/>
</dbReference>
<evidence type="ECO:0000256" key="14">
    <source>
        <dbReference type="ARBA" id="ARBA00023015"/>
    </source>
</evidence>
<dbReference type="InterPro" id="IPR012337">
    <property type="entry name" value="RNaseH-like_sf"/>
</dbReference>
<dbReference type="InterPro" id="IPR039637">
    <property type="entry name" value="CNOT7/CNOT8/Pop2"/>
</dbReference>
<keyword evidence="9" id="KW-0540">Nuclease</keyword>
<evidence type="ECO:0000256" key="7">
    <source>
        <dbReference type="ARBA" id="ARBA00012161"/>
    </source>
</evidence>
<keyword evidence="10" id="KW-0479">Metal-binding</keyword>
<keyword evidence="8" id="KW-0963">Cytoplasm</keyword>